<accession>A0A6J4H464</accession>
<evidence type="ECO:0000313" key="1">
    <source>
        <dbReference type="EMBL" id="CAA9212323.1"/>
    </source>
</evidence>
<sequence>MGAMVRPRLFLLLLVLLLLGAPAGAAESAA</sequence>
<protein>
    <submittedName>
        <fullName evidence="1">Uncharacterized protein</fullName>
    </submittedName>
</protein>
<dbReference type="EMBL" id="CADCTL010000009">
    <property type="protein sequence ID" value="CAA9212323.1"/>
    <property type="molecule type" value="Genomic_DNA"/>
</dbReference>
<organism evidence="1">
    <name type="scientific">uncultured Acetobacteraceae bacterium</name>
    <dbReference type="NCBI Taxonomy" id="169975"/>
    <lineage>
        <taxon>Bacteria</taxon>
        <taxon>Pseudomonadati</taxon>
        <taxon>Pseudomonadota</taxon>
        <taxon>Alphaproteobacteria</taxon>
        <taxon>Acetobacterales</taxon>
        <taxon>Acetobacteraceae</taxon>
        <taxon>environmental samples</taxon>
    </lineage>
</organism>
<reference evidence="1" key="1">
    <citation type="submission" date="2020-02" db="EMBL/GenBank/DDBJ databases">
        <authorList>
            <person name="Meier V. D."/>
        </authorList>
    </citation>
    <scope>NUCLEOTIDE SEQUENCE</scope>
    <source>
        <strain evidence="1">AVDCRST_MAG04</strain>
    </source>
</reference>
<dbReference type="AlphaFoldDB" id="A0A6J4H464"/>
<proteinExistence type="predicted"/>
<feature type="non-terminal residue" evidence="1">
    <location>
        <position position="30"/>
    </location>
</feature>
<gene>
    <name evidence="1" type="ORF">AVDCRST_MAG04-175</name>
</gene>
<name>A0A6J4H464_9PROT</name>